<gene>
    <name evidence="3" type="ORF">BD626DRAFT_464458</name>
    <name evidence="2" type="ORF">BD626DRAFT_465397</name>
</gene>
<name>A0A550BZ37_9AGAR</name>
<dbReference type="AlphaFoldDB" id="A0A550BZ37"/>
<evidence type="ECO:0000313" key="2">
    <source>
        <dbReference type="EMBL" id="TRM57112.1"/>
    </source>
</evidence>
<dbReference type="OrthoDB" id="2816728at2759"/>
<sequence length="239" mass="26340">MTALGLTKKPSPVEDPNYWFGEPTDKHPSVVRGAGEGAAYSLAPAERAVGIRHPQDLVPNYGKLTQIDRDHAAYVSRLQPGTISQLPDGSYLHRGVPIDYREWAGTEQYDWDKEFPDGIPAYIGPMPIKDLPPGYRNPTAIKELLRSQRPAPGPRLFNEPGQFPPSIFGKPPGVNPDLFGKPYGVPPDMFGKPYGVEPDLFGRPPYEPITLFGKPTTVQPDLFGKPSTLPPRLCFEDPV</sequence>
<protein>
    <submittedName>
        <fullName evidence="3">Uncharacterized protein</fullName>
    </submittedName>
</protein>
<keyword evidence="4" id="KW-1185">Reference proteome</keyword>
<evidence type="ECO:0000313" key="4">
    <source>
        <dbReference type="Proteomes" id="UP000320762"/>
    </source>
</evidence>
<feature type="region of interest" description="Disordered" evidence="1">
    <location>
        <begin position="1"/>
        <end position="24"/>
    </location>
</feature>
<comment type="caution">
    <text evidence="3">The sequence shown here is derived from an EMBL/GenBank/DDBJ whole genome shotgun (WGS) entry which is preliminary data.</text>
</comment>
<reference evidence="3 4" key="1">
    <citation type="journal article" date="2019" name="New Phytol.">
        <title>Comparative genomics reveals unique wood-decay strategies and fruiting body development in the Schizophyllaceae.</title>
        <authorList>
            <person name="Almasi E."/>
            <person name="Sahu N."/>
            <person name="Krizsan K."/>
            <person name="Balint B."/>
            <person name="Kovacs G.M."/>
            <person name="Kiss B."/>
            <person name="Cseklye J."/>
            <person name="Drula E."/>
            <person name="Henrissat B."/>
            <person name="Nagy I."/>
            <person name="Chovatia M."/>
            <person name="Adam C."/>
            <person name="LaButti K."/>
            <person name="Lipzen A."/>
            <person name="Riley R."/>
            <person name="Grigoriev I.V."/>
            <person name="Nagy L.G."/>
        </authorList>
    </citation>
    <scope>NUCLEOTIDE SEQUENCE [LARGE SCALE GENOMIC DNA]</scope>
    <source>
        <strain evidence="3 4">NL-1724</strain>
    </source>
</reference>
<organism evidence="3 4">
    <name type="scientific">Schizophyllum amplum</name>
    <dbReference type="NCBI Taxonomy" id="97359"/>
    <lineage>
        <taxon>Eukaryota</taxon>
        <taxon>Fungi</taxon>
        <taxon>Dikarya</taxon>
        <taxon>Basidiomycota</taxon>
        <taxon>Agaricomycotina</taxon>
        <taxon>Agaricomycetes</taxon>
        <taxon>Agaricomycetidae</taxon>
        <taxon>Agaricales</taxon>
        <taxon>Schizophyllaceae</taxon>
        <taxon>Schizophyllum</taxon>
    </lineage>
</organism>
<accession>A0A550BZ37</accession>
<dbReference type="Proteomes" id="UP000320762">
    <property type="component" value="Unassembled WGS sequence"/>
</dbReference>
<dbReference type="EMBL" id="VDMD01000052">
    <property type="protein sequence ID" value="TRM57112.1"/>
    <property type="molecule type" value="Genomic_DNA"/>
</dbReference>
<dbReference type="EMBL" id="VDMD01000042">
    <property type="protein sequence ID" value="TRM57807.1"/>
    <property type="molecule type" value="Genomic_DNA"/>
</dbReference>
<reference evidence="3" key="2">
    <citation type="submission" date="2019-06" db="EMBL/GenBank/DDBJ databases">
        <authorList>
            <consortium name="DOE Joint Genome Institute"/>
            <person name="Ahrendt S.R."/>
            <person name="Cantor M.N."/>
            <person name="Hua S.X."/>
        </authorList>
    </citation>
    <scope>NUCLEOTIDE SEQUENCE</scope>
    <source>
        <strain evidence="3">NL-1724</strain>
    </source>
</reference>
<evidence type="ECO:0000313" key="3">
    <source>
        <dbReference type="EMBL" id="TRM57807.1"/>
    </source>
</evidence>
<proteinExistence type="predicted"/>
<evidence type="ECO:0000256" key="1">
    <source>
        <dbReference type="SAM" id="MobiDB-lite"/>
    </source>
</evidence>